<evidence type="ECO:0000256" key="3">
    <source>
        <dbReference type="ARBA" id="ARBA00022737"/>
    </source>
</evidence>
<evidence type="ECO:0000256" key="4">
    <source>
        <dbReference type="SAM" id="MobiDB-lite"/>
    </source>
</evidence>
<keyword evidence="2" id="KW-0597">Phosphoprotein</keyword>
<dbReference type="SUPFAM" id="SSF47336">
    <property type="entry name" value="ACP-like"/>
    <property type="match status" value="1"/>
</dbReference>
<dbReference type="InterPro" id="IPR036736">
    <property type="entry name" value="ACP-like_sf"/>
</dbReference>
<dbReference type="InterPro" id="IPR025110">
    <property type="entry name" value="AMP-bd_C"/>
</dbReference>
<dbReference type="InterPro" id="IPR045851">
    <property type="entry name" value="AMP-bd_C_sf"/>
</dbReference>
<protein>
    <submittedName>
        <fullName evidence="6">Non-ribosomal peptide synthetase</fullName>
    </submittedName>
</protein>
<dbReference type="EMBL" id="JAHZIK010001510">
    <property type="protein sequence ID" value="MBW7459162.1"/>
    <property type="molecule type" value="Genomic_DNA"/>
</dbReference>
<gene>
    <name evidence="6" type="ORF">K0U00_34440</name>
</gene>
<dbReference type="InterPro" id="IPR020806">
    <property type="entry name" value="PKS_PP-bd"/>
</dbReference>
<dbReference type="CDD" id="cd05930">
    <property type="entry name" value="A_NRPS"/>
    <property type="match status" value="1"/>
</dbReference>
<dbReference type="SMART" id="SM00823">
    <property type="entry name" value="PKS_PP"/>
    <property type="match status" value="1"/>
</dbReference>
<dbReference type="SUPFAM" id="SSF56801">
    <property type="entry name" value="Acetyl-CoA synthetase-like"/>
    <property type="match status" value="1"/>
</dbReference>
<dbReference type="Proteomes" id="UP001519887">
    <property type="component" value="Unassembled WGS sequence"/>
</dbReference>
<feature type="compositionally biased region" description="Basic and acidic residues" evidence="4">
    <location>
        <begin position="431"/>
        <end position="450"/>
    </location>
</feature>
<name>A0ABS7CEA4_9BACL</name>
<reference evidence="6 7" key="1">
    <citation type="submission" date="2021-07" db="EMBL/GenBank/DDBJ databases">
        <title>Paenibacillus radiodurans sp. nov., isolated from the southeastern edge of Tengger Desert.</title>
        <authorList>
            <person name="Zhang G."/>
        </authorList>
    </citation>
    <scope>NUCLEOTIDE SEQUENCE [LARGE SCALE GENOMIC DNA]</scope>
    <source>
        <strain evidence="6 7">CCM 7311</strain>
    </source>
</reference>
<dbReference type="Gene3D" id="3.40.50.12780">
    <property type="entry name" value="N-terminal domain of ligase-like"/>
    <property type="match status" value="1"/>
</dbReference>
<dbReference type="PROSITE" id="PS50075">
    <property type="entry name" value="CARRIER"/>
    <property type="match status" value="1"/>
</dbReference>
<feature type="domain" description="Carrier" evidence="5">
    <location>
        <begin position="354"/>
        <end position="429"/>
    </location>
</feature>
<organism evidence="6 7">
    <name type="scientific">Paenibacillus sepulcri</name>
    <dbReference type="NCBI Taxonomy" id="359917"/>
    <lineage>
        <taxon>Bacteria</taxon>
        <taxon>Bacillati</taxon>
        <taxon>Bacillota</taxon>
        <taxon>Bacilli</taxon>
        <taxon>Bacillales</taxon>
        <taxon>Paenibacillaceae</taxon>
        <taxon>Paenibacillus</taxon>
    </lineage>
</organism>
<proteinExistence type="predicted"/>
<keyword evidence="3" id="KW-0677">Repeat</keyword>
<dbReference type="Pfam" id="PF13193">
    <property type="entry name" value="AMP-binding_C"/>
    <property type="match status" value="1"/>
</dbReference>
<evidence type="ECO:0000256" key="1">
    <source>
        <dbReference type="ARBA" id="ARBA00022450"/>
    </source>
</evidence>
<feature type="region of interest" description="Disordered" evidence="4">
    <location>
        <begin position="428"/>
        <end position="465"/>
    </location>
</feature>
<dbReference type="InterPro" id="IPR000873">
    <property type="entry name" value="AMP-dep_synth/lig_dom"/>
</dbReference>
<dbReference type="Gene3D" id="1.10.1200.10">
    <property type="entry name" value="ACP-like"/>
    <property type="match status" value="1"/>
</dbReference>
<accession>A0ABS7CEA4</accession>
<feature type="non-terminal residue" evidence="6">
    <location>
        <position position="1"/>
    </location>
</feature>
<dbReference type="InterPro" id="IPR042099">
    <property type="entry name" value="ANL_N_sf"/>
</dbReference>
<dbReference type="PANTHER" id="PTHR45527:SF1">
    <property type="entry name" value="FATTY ACID SYNTHASE"/>
    <property type="match status" value="1"/>
</dbReference>
<dbReference type="PANTHER" id="PTHR45527">
    <property type="entry name" value="NONRIBOSOMAL PEPTIDE SYNTHETASE"/>
    <property type="match status" value="1"/>
</dbReference>
<evidence type="ECO:0000256" key="2">
    <source>
        <dbReference type="ARBA" id="ARBA00022553"/>
    </source>
</evidence>
<evidence type="ECO:0000259" key="5">
    <source>
        <dbReference type="PROSITE" id="PS50075"/>
    </source>
</evidence>
<sequence length="465" mass="52055">TGKPKGVMIEHRNMTNQLAGFTGRLKFDRECRHLFLAKFTFDVSVQQMLLPLLSGGQLYIPGEETAAEPGRLWSYMAKHQINVLCAVPAHMKVLLNNRRDIVNHRFRYVMLAGEVFSRNLYDEVRSAVHADQIVNLYGPTEATIYTTYHICDGSEAGASLPIGRPLDNYRTYILDRDLRPVPLGVAGELYISGAGVGRGYLNRPDLTRERFVPDPFLDGASMYKTGDLVRWLPDGGIEYMGRLDHQVKIKGIRIEPGEINHHLLNHGSVNDAVVAAKMNPSGEAYLCAYVVAEDAVTTTELREYLGLHLSGYMIPERFVQLAQLPATTSGKIDIKALQEREDETYMLSGTAYAEPSSGLEQAIAEIWKQVLGTDRVGVHDHFFELGGNSLNIIEAHVLLKERLNVDLPVVELFRYSSIHALARRLGTTADEGVREGSGPDRDQVREESKNRLKQRMQRKKEGGKL</sequence>
<dbReference type="Gene3D" id="3.30.300.30">
    <property type="match status" value="1"/>
</dbReference>
<dbReference type="InterPro" id="IPR009081">
    <property type="entry name" value="PP-bd_ACP"/>
</dbReference>
<keyword evidence="1" id="KW-0596">Phosphopantetheine</keyword>
<dbReference type="Pfam" id="PF00501">
    <property type="entry name" value="AMP-binding"/>
    <property type="match status" value="1"/>
</dbReference>
<comment type="caution">
    <text evidence="6">The sequence shown here is derived from an EMBL/GenBank/DDBJ whole genome shotgun (WGS) entry which is preliminary data.</text>
</comment>
<evidence type="ECO:0000313" key="6">
    <source>
        <dbReference type="EMBL" id="MBW7459162.1"/>
    </source>
</evidence>
<dbReference type="Pfam" id="PF00550">
    <property type="entry name" value="PP-binding"/>
    <property type="match status" value="1"/>
</dbReference>
<evidence type="ECO:0000313" key="7">
    <source>
        <dbReference type="Proteomes" id="UP001519887"/>
    </source>
</evidence>
<keyword evidence="7" id="KW-1185">Reference proteome</keyword>